<reference evidence="2 3" key="1">
    <citation type="journal article" date="2018" name="Evol. Lett.">
        <title>Horizontal gene cluster transfer increased hallucinogenic mushroom diversity.</title>
        <authorList>
            <person name="Reynolds H.T."/>
            <person name="Vijayakumar V."/>
            <person name="Gluck-Thaler E."/>
            <person name="Korotkin H.B."/>
            <person name="Matheny P.B."/>
            <person name="Slot J.C."/>
        </authorList>
    </citation>
    <scope>NUCLEOTIDE SEQUENCE [LARGE SCALE GENOMIC DNA]</scope>
    <source>
        <strain evidence="2 3">2631</strain>
    </source>
</reference>
<evidence type="ECO:0000313" key="2">
    <source>
        <dbReference type="EMBL" id="PPQ83999.1"/>
    </source>
</evidence>
<dbReference type="Gene3D" id="2.60.20.10">
    <property type="entry name" value="Crystallins"/>
    <property type="match status" value="1"/>
</dbReference>
<dbReference type="Proteomes" id="UP000283269">
    <property type="component" value="Unassembled WGS sequence"/>
</dbReference>
<proteinExistence type="predicted"/>
<keyword evidence="3" id="KW-1185">Reference proteome</keyword>
<dbReference type="InParanoid" id="A0A409WZW2"/>
<comment type="caution">
    <text evidence="2">The sequence shown here is derived from an EMBL/GenBank/DDBJ whole genome shotgun (WGS) entry which is preliminary data.</text>
</comment>
<dbReference type="AlphaFoldDB" id="A0A409WZW2"/>
<dbReference type="EMBL" id="NHYD01002942">
    <property type="protein sequence ID" value="PPQ83999.1"/>
    <property type="molecule type" value="Genomic_DNA"/>
</dbReference>
<dbReference type="OrthoDB" id="5401396at2759"/>
<feature type="signal peptide" evidence="1">
    <location>
        <begin position="1"/>
        <end position="22"/>
    </location>
</feature>
<protein>
    <submittedName>
        <fullName evidence="2">Uncharacterized protein</fullName>
    </submittedName>
</protein>
<evidence type="ECO:0000256" key="1">
    <source>
        <dbReference type="SAM" id="SignalP"/>
    </source>
</evidence>
<feature type="chain" id="PRO_5019550505" evidence="1">
    <location>
        <begin position="23"/>
        <end position="96"/>
    </location>
</feature>
<accession>A0A409WZW2</accession>
<name>A0A409WZW2_PSICY</name>
<gene>
    <name evidence="2" type="ORF">CVT25_000545</name>
</gene>
<keyword evidence="1" id="KW-0732">Signal</keyword>
<organism evidence="2 3">
    <name type="scientific">Psilocybe cyanescens</name>
    <dbReference type="NCBI Taxonomy" id="93625"/>
    <lineage>
        <taxon>Eukaryota</taxon>
        <taxon>Fungi</taxon>
        <taxon>Dikarya</taxon>
        <taxon>Basidiomycota</taxon>
        <taxon>Agaricomycotina</taxon>
        <taxon>Agaricomycetes</taxon>
        <taxon>Agaricomycetidae</taxon>
        <taxon>Agaricales</taxon>
        <taxon>Agaricineae</taxon>
        <taxon>Strophariaceae</taxon>
        <taxon>Psilocybe</taxon>
    </lineage>
</organism>
<sequence>MHSKTIHRAIAAAAILFGDIQAAPLKAESELCHNLGNPFENAVSSLGPDGGWNCIVYKNLDCGGDSLLVTKAGTIFDLSKIAGWNDVISSFRCRRQ</sequence>
<evidence type="ECO:0000313" key="3">
    <source>
        <dbReference type="Proteomes" id="UP000283269"/>
    </source>
</evidence>